<gene>
    <name evidence="7" type="ORF">UFOPK3610_01780</name>
</gene>
<comment type="pathway">
    <text evidence="1">Isoprenoid biosynthesis; isopentenyl diphosphate biosynthesis via DXP pathway; isopentenyl diphosphate from 1-deoxy-D-xylulose 5-phosphate: step 2/6.</text>
</comment>
<evidence type="ECO:0000256" key="6">
    <source>
        <dbReference type="ARBA" id="ARBA00023229"/>
    </source>
</evidence>
<dbReference type="CDD" id="cd02516">
    <property type="entry name" value="CDP-ME_synthetase"/>
    <property type="match status" value="1"/>
</dbReference>
<dbReference type="Pfam" id="PF01128">
    <property type="entry name" value="IspD"/>
    <property type="match status" value="1"/>
</dbReference>
<organism evidence="7">
    <name type="scientific">freshwater metagenome</name>
    <dbReference type="NCBI Taxonomy" id="449393"/>
    <lineage>
        <taxon>unclassified sequences</taxon>
        <taxon>metagenomes</taxon>
        <taxon>ecological metagenomes</taxon>
    </lineage>
</organism>
<evidence type="ECO:0000313" key="7">
    <source>
        <dbReference type="EMBL" id="CAB4927959.1"/>
    </source>
</evidence>
<dbReference type="PANTHER" id="PTHR32125:SF4">
    <property type="entry name" value="2-C-METHYL-D-ERYTHRITOL 4-PHOSPHATE CYTIDYLYLTRANSFERASE, CHLOROPLASTIC"/>
    <property type="match status" value="1"/>
</dbReference>
<dbReference type="GO" id="GO:0019288">
    <property type="term" value="P:isopentenyl diphosphate biosynthetic process, methylerythritol 4-phosphate pathway"/>
    <property type="evidence" value="ECO:0007669"/>
    <property type="project" value="UniProtKB-UniPathway"/>
</dbReference>
<dbReference type="Gene3D" id="3.90.550.10">
    <property type="entry name" value="Spore Coat Polysaccharide Biosynthesis Protein SpsA, Chain A"/>
    <property type="match status" value="1"/>
</dbReference>
<evidence type="ECO:0000256" key="4">
    <source>
        <dbReference type="ARBA" id="ARBA00022679"/>
    </source>
</evidence>
<accession>A0A6J7IAW1</accession>
<dbReference type="AlphaFoldDB" id="A0A6J7IAW1"/>
<reference evidence="7" key="1">
    <citation type="submission" date="2020-05" db="EMBL/GenBank/DDBJ databases">
        <authorList>
            <person name="Chiriac C."/>
            <person name="Salcher M."/>
            <person name="Ghai R."/>
            <person name="Kavagutti S V."/>
        </authorList>
    </citation>
    <scope>NUCLEOTIDE SEQUENCE</scope>
</reference>
<dbReference type="EMBL" id="CAFBMR010000112">
    <property type="protein sequence ID" value="CAB4927959.1"/>
    <property type="molecule type" value="Genomic_DNA"/>
</dbReference>
<dbReference type="InterPro" id="IPR034683">
    <property type="entry name" value="IspD/TarI"/>
</dbReference>
<comment type="similarity">
    <text evidence="2">Belongs to the IspD/TarI cytidylyltransferase family. IspD subfamily.</text>
</comment>
<dbReference type="InterPro" id="IPR029044">
    <property type="entry name" value="Nucleotide-diphossugar_trans"/>
</dbReference>
<dbReference type="HAMAP" id="MF_00108">
    <property type="entry name" value="IspD"/>
    <property type="match status" value="1"/>
</dbReference>
<protein>
    <recommendedName>
        <fullName evidence="3">2-C-methyl-D-erythritol 4-phosphate cytidylyltransferase</fullName>
        <ecNumber evidence="3">2.7.7.60</ecNumber>
    </recommendedName>
</protein>
<dbReference type="PROSITE" id="PS01295">
    <property type="entry name" value="ISPD"/>
    <property type="match status" value="1"/>
</dbReference>
<dbReference type="PANTHER" id="PTHR32125">
    <property type="entry name" value="2-C-METHYL-D-ERYTHRITOL 4-PHOSPHATE CYTIDYLYLTRANSFERASE, CHLOROPLASTIC"/>
    <property type="match status" value="1"/>
</dbReference>
<dbReference type="InterPro" id="IPR018294">
    <property type="entry name" value="ISPD_synthase_CS"/>
</dbReference>
<dbReference type="InterPro" id="IPR001228">
    <property type="entry name" value="IspD"/>
</dbReference>
<keyword evidence="4" id="KW-0808">Transferase</keyword>
<evidence type="ECO:0000256" key="3">
    <source>
        <dbReference type="ARBA" id="ARBA00012526"/>
    </source>
</evidence>
<dbReference type="FunFam" id="3.90.550.10:FF:000003">
    <property type="entry name" value="2-C-methyl-D-erythritol 4-phosphate cytidylyltransferase"/>
    <property type="match status" value="1"/>
</dbReference>
<dbReference type="InterPro" id="IPR050088">
    <property type="entry name" value="IspD/TarI_cytidylyltransf_bact"/>
</dbReference>
<name>A0A6J7IAW1_9ZZZZ</name>
<evidence type="ECO:0000256" key="5">
    <source>
        <dbReference type="ARBA" id="ARBA00022695"/>
    </source>
</evidence>
<dbReference type="UniPathway" id="UPA00056">
    <property type="reaction ID" value="UER00093"/>
</dbReference>
<proteinExistence type="inferred from homology"/>
<evidence type="ECO:0000256" key="2">
    <source>
        <dbReference type="ARBA" id="ARBA00009789"/>
    </source>
</evidence>
<evidence type="ECO:0000256" key="1">
    <source>
        <dbReference type="ARBA" id="ARBA00004787"/>
    </source>
</evidence>
<sequence>MAEFGQVAVIVPAAGRGERLGPGAPKALRFLDGSPMLLHAVRALAASRSVDHIVVAAPPEDVEDVRGIVGHLEGVQLSVVSGGETRQESVARALIGLGPEVDVVLVHDAARPLVPVELVDAVIAAVRNGAAAVVPGLPLADTVKTVDDSVAGPPRVSGTPDRAILRAIQTPQGFLRETLRKAHAMVDPDDPAQTDDAGLVERLGVEVLVIPGHEEAFKVTRPIDLVFAEAVLARRRSSDGRS</sequence>
<dbReference type="EC" id="2.7.7.60" evidence="3"/>
<keyword evidence="5" id="KW-0548">Nucleotidyltransferase</keyword>
<keyword evidence="6" id="KW-0414">Isoprene biosynthesis</keyword>
<dbReference type="NCBIfam" id="TIGR00453">
    <property type="entry name" value="ispD"/>
    <property type="match status" value="1"/>
</dbReference>
<dbReference type="SUPFAM" id="SSF53448">
    <property type="entry name" value="Nucleotide-diphospho-sugar transferases"/>
    <property type="match status" value="1"/>
</dbReference>
<dbReference type="GO" id="GO:0050518">
    <property type="term" value="F:2-C-methyl-D-erythritol 4-phosphate cytidylyltransferase activity"/>
    <property type="evidence" value="ECO:0007669"/>
    <property type="project" value="UniProtKB-EC"/>
</dbReference>